<sequence length="161" mass="18433">MNQLLTLCALLATAIMSGLFFTWSNAIMPGLRRLPAFESLLALQSFNRVILNPWFIIVFLAPLLLLPLKVFFAYRQESQLKIYLLVFATLIYVLGVFIITMSVNVPMNEGLNKLHLQQTNQQELMNQKEIFQTTWVRFNFVRAVSASLSFLLLSIACVDKE</sequence>
<dbReference type="RefSeq" id="WP_130855745.1">
    <property type="nucleotide sequence ID" value="NZ_JBHLWO010000002.1"/>
</dbReference>
<name>A0ABV6HLH2_9SPHI</name>
<dbReference type="Pfam" id="PF08592">
    <property type="entry name" value="Anthrone_oxy"/>
    <property type="match status" value="1"/>
</dbReference>
<feature type="transmembrane region" description="Helical" evidence="1">
    <location>
        <begin position="82"/>
        <end position="103"/>
    </location>
</feature>
<feature type="transmembrane region" description="Helical" evidence="1">
    <location>
        <begin position="50"/>
        <end position="70"/>
    </location>
</feature>
<keyword evidence="3" id="KW-1185">Reference proteome</keyword>
<protein>
    <submittedName>
        <fullName evidence="2">DUF1772 domain-containing protein</fullName>
    </submittedName>
</protein>
<evidence type="ECO:0000256" key="1">
    <source>
        <dbReference type="SAM" id="Phobius"/>
    </source>
</evidence>
<keyword evidence="1" id="KW-0472">Membrane</keyword>
<comment type="caution">
    <text evidence="2">The sequence shown here is derived from an EMBL/GenBank/DDBJ whole genome shotgun (WGS) entry which is preliminary data.</text>
</comment>
<dbReference type="Proteomes" id="UP001589774">
    <property type="component" value="Unassembled WGS sequence"/>
</dbReference>
<keyword evidence="1" id="KW-1133">Transmembrane helix</keyword>
<evidence type="ECO:0000313" key="2">
    <source>
        <dbReference type="EMBL" id="MFC0319727.1"/>
    </source>
</evidence>
<organism evidence="2 3">
    <name type="scientific">Olivibacter oleidegradans</name>
    <dbReference type="NCBI Taxonomy" id="760123"/>
    <lineage>
        <taxon>Bacteria</taxon>
        <taxon>Pseudomonadati</taxon>
        <taxon>Bacteroidota</taxon>
        <taxon>Sphingobacteriia</taxon>
        <taxon>Sphingobacteriales</taxon>
        <taxon>Sphingobacteriaceae</taxon>
        <taxon>Olivibacter</taxon>
    </lineage>
</organism>
<dbReference type="InterPro" id="IPR013901">
    <property type="entry name" value="Anthrone_oxy"/>
</dbReference>
<gene>
    <name evidence="2" type="ORF">ACFFI0_15500</name>
</gene>
<keyword evidence="1" id="KW-0812">Transmembrane</keyword>
<feature type="transmembrane region" description="Helical" evidence="1">
    <location>
        <begin position="140"/>
        <end position="158"/>
    </location>
</feature>
<dbReference type="EMBL" id="JBHLWO010000002">
    <property type="protein sequence ID" value="MFC0319727.1"/>
    <property type="molecule type" value="Genomic_DNA"/>
</dbReference>
<reference evidence="2 3" key="1">
    <citation type="submission" date="2024-09" db="EMBL/GenBank/DDBJ databases">
        <authorList>
            <person name="Sun Q."/>
            <person name="Mori K."/>
        </authorList>
    </citation>
    <scope>NUCLEOTIDE SEQUENCE [LARGE SCALE GENOMIC DNA]</scope>
    <source>
        <strain evidence="2 3">CCM 7765</strain>
    </source>
</reference>
<proteinExistence type="predicted"/>
<accession>A0ABV6HLH2</accession>
<evidence type="ECO:0000313" key="3">
    <source>
        <dbReference type="Proteomes" id="UP001589774"/>
    </source>
</evidence>